<dbReference type="AlphaFoldDB" id="K9TN23"/>
<dbReference type="CDD" id="cd00090">
    <property type="entry name" value="HTH_ARSR"/>
    <property type="match status" value="1"/>
</dbReference>
<evidence type="ECO:0000313" key="2">
    <source>
        <dbReference type="EMBL" id="AFY83950.1"/>
    </source>
</evidence>
<dbReference type="InterPro" id="IPR036390">
    <property type="entry name" value="WH_DNA-bd_sf"/>
</dbReference>
<dbReference type="EMBL" id="CP003607">
    <property type="protein sequence ID" value="AFY83950.1"/>
    <property type="molecule type" value="Genomic_DNA"/>
</dbReference>
<reference evidence="2 3" key="1">
    <citation type="submission" date="2012-06" db="EMBL/GenBank/DDBJ databases">
        <title>Finished chromosome of genome of Oscillatoria acuminata PCC 6304.</title>
        <authorList>
            <consortium name="US DOE Joint Genome Institute"/>
            <person name="Gugger M."/>
            <person name="Coursin T."/>
            <person name="Rippka R."/>
            <person name="Tandeau De Marsac N."/>
            <person name="Huntemann M."/>
            <person name="Wei C.-L."/>
            <person name="Han J."/>
            <person name="Detter J.C."/>
            <person name="Han C."/>
            <person name="Tapia R."/>
            <person name="Davenport K."/>
            <person name="Daligault H."/>
            <person name="Erkkila T."/>
            <person name="Gu W."/>
            <person name="Munk A.C.C."/>
            <person name="Teshima H."/>
            <person name="Xu Y."/>
            <person name="Chain P."/>
            <person name="Chen A."/>
            <person name="Krypides N."/>
            <person name="Mavromatis K."/>
            <person name="Markowitz V."/>
            <person name="Szeto E."/>
            <person name="Ivanova N."/>
            <person name="Mikhailova N."/>
            <person name="Ovchinnikova G."/>
            <person name="Pagani I."/>
            <person name="Pati A."/>
            <person name="Goodwin L."/>
            <person name="Peters L."/>
            <person name="Pitluck S."/>
            <person name="Woyke T."/>
            <person name="Kerfeld C."/>
        </authorList>
    </citation>
    <scope>NUCLEOTIDE SEQUENCE [LARGE SCALE GENOMIC DNA]</scope>
    <source>
        <strain evidence="2 3">PCC 6304</strain>
    </source>
</reference>
<dbReference type="Gene3D" id="1.10.10.10">
    <property type="entry name" value="Winged helix-like DNA-binding domain superfamily/Winged helix DNA-binding domain"/>
    <property type="match status" value="1"/>
</dbReference>
<accession>K9TN23</accession>
<dbReference type="SUPFAM" id="SSF46785">
    <property type="entry name" value="Winged helix' DNA-binding domain"/>
    <property type="match status" value="1"/>
</dbReference>
<dbReference type="InterPro" id="IPR011991">
    <property type="entry name" value="ArsR-like_HTH"/>
</dbReference>
<dbReference type="Proteomes" id="UP000010367">
    <property type="component" value="Chromosome"/>
</dbReference>
<dbReference type="eggNOG" id="COG2345">
    <property type="taxonomic scope" value="Bacteria"/>
</dbReference>
<keyword evidence="3" id="KW-1185">Reference proteome</keyword>
<feature type="domain" description="HTH arsR-type" evidence="1">
    <location>
        <begin position="43"/>
        <end position="119"/>
    </location>
</feature>
<protein>
    <submittedName>
        <fullName evidence="2">Putative transcriptional regulator</fullName>
    </submittedName>
</protein>
<dbReference type="InParanoid" id="K9TN23"/>
<proteinExistence type="predicted"/>
<dbReference type="PATRIC" id="fig|56110.3.peg.5391"/>
<dbReference type="KEGG" id="oac:Oscil6304_4431"/>
<dbReference type="HOGENOM" id="CLU_078469_2_0_3"/>
<gene>
    <name evidence="2" type="ORF">Oscil6304_4431</name>
</gene>
<evidence type="ECO:0000313" key="3">
    <source>
        <dbReference type="Proteomes" id="UP000010367"/>
    </source>
</evidence>
<dbReference type="PANTHER" id="PTHR38600:SF2">
    <property type="entry name" value="SLL0088 PROTEIN"/>
    <property type="match status" value="1"/>
</dbReference>
<dbReference type="InterPro" id="IPR036388">
    <property type="entry name" value="WH-like_DNA-bd_sf"/>
</dbReference>
<sequence length="270" mass="30931">MKDERQPETVFCSNQMPAAGMLPPSCFRFDPSSLPCPMTDEKQKAKEQILYLLKMQGATSATDLAEQLEVSPMAIRQHLQALRGEGLVDYSEQRRPIGRPVKLWQLTDRTLNLFPNTHADLMVEFLNSFESVLGEAELKKVLTERSRRQIQGYRVQFATLEGDGSPNSWQSRLDRQVQRFAEIRTKEGYMAEAIGQPDGSWLFIENHCPIDEAARTCRLLCRSELEVFKTLFGPTITIERVEHIMEGDRRCAYQITPNINSVERIKRTPP</sequence>
<organism evidence="2 3">
    <name type="scientific">Oscillatoria acuminata PCC 6304</name>
    <dbReference type="NCBI Taxonomy" id="56110"/>
    <lineage>
        <taxon>Bacteria</taxon>
        <taxon>Bacillati</taxon>
        <taxon>Cyanobacteriota</taxon>
        <taxon>Cyanophyceae</taxon>
        <taxon>Oscillatoriophycideae</taxon>
        <taxon>Oscillatoriales</taxon>
        <taxon>Oscillatoriaceae</taxon>
        <taxon>Oscillatoria</taxon>
    </lineage>
</organism>
<dbReference type="Pfam" id="PF01022">
    <property type="entry name" value="HTH_5"/>
    <property type="match status" value="1"/>
</dbReference>
<dbReference type="InterPro" id="IPR001845">
    <property type="entry name" value="HTH_ArsR_DNA-bd_dom"/>
</dbReference>
<dbReference type="PANTHER" id="PTHR38600">
    <property type="entry name" value="TRANSCRIPTIONAL REGULATORY PROTEIN"/>
    <property type="match status" value="1"/>
</dbReference>
<evidence type="ECO:0000259" key="1">
    <source>
        <dbReference type="SMART" id="SM00418"/>
    </source>
</evidence>
<dbReference type="STRING" id="56110.Oscil6304_4431"/>
<dbReference type="GO" id="GO:0003700">
    <property type="term" value="F:DNA-binding transcription factor activity"/>
    <property type="evidence" value="ECO:0007669"/>
    <property type="project" value="InterPro"/>
</dbReference>
<dbReference type="SMART" id="SM00418">
    <property type="entry name" value="HTH_ARSR"/>
    <property type="match status" value="1"/>
</dbReference>
<name>K9TN23_9CYAN</name>